<name>A0A382P5R7_9ZZZZ</name>
<protein>
    <submittedName>
        <fullName evidence="1">Uncharacterized protein</fullName>
    </submittedName>
</protein>
<evidence type="ECO:0000313" key="1">
    <source>
        <dbReference type="EMBL" id="SVC68177.1"/>
    </source>
</evidence>
<gene>
    <name evidence="1" type="ORF">METZ01_LOCUS321031</name>
</gene>
<reference evidence="1" key="1">
    <citation type="submission" date="2018-05" db="EMBL/GenBank/DDBJ databases">
        <authorList>
            <person name="Lanie J.A."/>
            <person name="Ng W.-L."/>
            <person name="Kazmierczak K.M."/>
            <person name="Andrzejewski T.M."/>
            <person name="Davidsen T.M."/>
            <person name="Wayne K.J."/>
            <person name="Tettelin H."/>
            <person name="Glass J.I."/>
            <person name="Rusch D."/>
            <person name="Podicherti R."/>
            <person name="Tsui H.-C.T."/>
            <person name="Winkler M.E."/>
        </authorList>
    </citation>
    <scope>NUCLEOTIDE SEQUENCE</scope>
</reference>
<proteinExistence type="predicted"/>
<sequence length="167" mass="18605">MGPHNVFAPHSHCNPIFELFRLFFGAFLGFENNASPAWPSVFHGYRLCATPLQSGSPAHNHGSVERVAQPLENAKRRKGFGWLAFFALVGSAENLGFAVLPKLCDRCRAPQVYATGKEFVSMKRICPILNRPTEVDETGFHQEAWSLVRCQETGFIFLSDPPLLFPA</sequence>
<dbReference type="EMBL" id="UINC01104765">
    <property type="protein sequence ID" value="SVC68177.1"/>
    <property type="molecule type" value="Genomic_DNA"/>
</dbReference>
<dbReference type="AlphaFoldDB" id="A0A382P5R7"/>
<accession>A0A382P5R7</accession>
<organism evidence="1">
    <name type="scientific">marine metagenome</name>
    <dbReference type="NCBI Taxonomy" id="408172"/>
    <lineage>
        <taxon>unclassified sequences</taxon>
        <taxon>metagenomes</taxon>
        <taxon>ecological metagenomes</taxon>
    </lineage>
</organism>